<evidence type="ECO:0000313" key="4">
    <source>
        <dbReference type="Proteomes" id="UP000631114"/>
    </source>
</evidence>
<dbReference type="OrthoDB" id="1709318at2759"/>
<keyword evidence="4" id="KW-1185">Reference proteome</keyword>
<dbReference type="Proteomes" id="UP000631114">
    <property type="component" value="Unassembled WGS sequence"/>
</dbReference>
<accession>A0A835GYE1</accession>
<evidence type="ECO:0000256" key="1">
    <source>
        <dbReference type="SAM" id="MobiDB-lite"/>
    </source>
</evidence>
<feature type="domain" description="DUF4216" evidence="2">
    <location>
        <begin position="179"/>
        <end position="255"/>
    </location>
</feature>
<feature type="region of interest" description="Disordered" evidence="1">
    <location>
        <begin position="1"/>
        <end position="20"/>
    </location>
</feature>
<comment type="caution">
    <text evidence="3">The sequence shown here is derived from an EMBL/GenBank/DDBJ whole genome shotgun (WGS) entry which is preliminary data.</text>
</comment>
<evidence type="ECO:0000313" key="3">
    <source>
        <dbReference type="EMBL" id="KAF9588810.1"/>
    </source>
</evidence>
<name>A0A835GYE1_9MAGN</name>
<reference evidence="3 4" key="1">
    <citation type="submission" date="2020-10" db="EMBL/GenBank/DDBJ databases">
        <title>The Coptis chinensis genome and diversification of protoberbering-type alkaloids.</title>
        <authorList>
            <person name="Wang B."/>
            <person name="Shu S."/>
            <person name="Song C."/>
            <person name="Liu Y."/>
        </authorList>
    </citation>
    <scope>NUCLEOTIDE SEQUENCE [LARGE SCALE GENOMIC DNA]</scope>
    <source>
        <strain evidence="3">HL-2020</strain>
        <tissue evidence="3">Leaf</tissue>
    </source>
</reference>
<gene>
    <name evidence="3" type="ORF">IFM89_016170</name>
</gene>
<dbReference type="PANTHER" id="PTHR48258">
    <property type="entry name" value="DUF4218 DOMAIN-CONTAINING PROTEIN-RELATED"/>
    <property type="match status" value="1"/>
</dbReference>
<dbReference type="AlphaFoldDB" id="A0A835GYE1"/>
<protein>
    <recommendedName>
        <fullName evidence="2">DUF4216 domain-containing protein</fullName>
    </recommendedName>
</protein>
<dbReference type="EMBL" id="JADFTS010000009">
    <property type="protein sequence ID" value="KAF9588810.1"/>
    <property type="molecule type" value="Genomic_DNA"/>
</dbReference>
<evidence type="ECO:0000259" key="2">
    <source>
        <dbReference type="Pfam" id="PF13952"/>
    </source>
</evidence>
<dbReference type="PANTHER" id="PTHR48258:SF14">
    <property type="entry name" value="OS02G0583300 PROTEIN"/>
    <property type="match status" value="1"/>
</dbReference>
<sequence length="313" mass="36443">MYCMEHMPNGSKGSHKRGKDRYIDDDGEFVSEKPLNKKGVHTLTNVQYEQVRKWVLQCSKVAIPWRKKYQAYVNGFKSSSRKRKGNSPMSFIPWLRQQLENSEMSVIKRLADGPHFQATSYNSYQASGYVFSTAEWEINKTTQNSGVKMNAMTSFRSSAKDRNLVDEEATYYGVIRQILELNYFDFTQTVFYCDWVRIEDKANGCYFDPDINLVFVNFSKFRRSSKFEDEPFILASQASQVFYCKDPTRSDWNVVLDAPKRLTRDMDAYEDPLTFESRVPREFLHTSHLEDVGEIGADCVPNNSRILKKKNDE</sequence>
<organism evidence="3 4">
    <name type="scientific">Coptis chinensis</name>
    <dbReference type="NCBI Taxonomy" id="261450"/>
    <lineage>
        <taxon>Eukaryota</taxon>
        <taxon>Viridiplantae</taxon>
        <taxon>Streptophyta</taxon>
        <taxon>Embryophyta</taxon>
        <taxon>Tracheophyta</taxon>
        <taxon>Spermatophyta</taxon>
        <taxon>Magnoliopsida</taxon>
        <taxon>Ranunculales</taxon>
        <taxon>Ranunculaceae</taxon>
        <taxon>Coptidoideae</taxon>
        <taxon>Coptis</taxon>
    </lineage>
</organism>
<proteinExistence type="predicted"/>
<dbReference type="Pfam" id="PF13952">
    <property type="entry name" value="DUF4216"/>
    <property type="match status" value="1"/>
</dbReference>
<dbReference type="InterPro" id="IPR025312">
    <property type="entry name" value="DUF4216"/>
</dbReference>